<dbReference type="SUPFAM" id="SSF82199">
    <property type="entry name" value="SET domain"/>
    <property type="match status" value="1"/>
</dbReference>
<reference evidence="3" key="1">
    <citation type="submission" date="2022-07" db="EMBL/GenBank/DDBJ databases">
        <title>Fungi with potential for degradation of polypropylene.</title>
        <authorList>
            <person name="Gostincar C."/>
        </authorList>
    </citation>
    <scope>NUCLEOTIDE SEQUENCE</scope>
    <source>
        <strain evidence="3">EXF-13287</strain>
    </source>
</reference>
<dbReference type="SMART" id="SM00317">
    <property type="entry name" value="SET"/>
    <property type="match status" value="1"/>
</dbReference>
<evidence type="ECO:0000313" key="4">
    <source>
        <dbReference type="Proteomes" id="UP001174691"/>
    </source>
</evidence>
<dbReference type="PROSITE" id="PS50280">
    <property type="entry name" value="SET"/>
    <property type="match status" value="1"/>
</dbReference>
<dbReference type="Gene3D" id="2.170.270.10">
    <property type="entry name" value="SET domain"/>
    <property type="match status" value="1"/>
</dbReference>
<dbReference type="Pfam" id="PF00856">
    <property type="entry name" value="SET"/>
    <property type="match status" value="1"/>
</dbReference>
<dbReference type="CDD" id="cd20071">
    <property type="entry name" value="SET_SMYD"/>
    <property type="match status" value="1"/>
</dbReference>
<dbReference type="InterPro" id="IPR053185">
    <property type="entry name" value="SET_domain_protein"/>
</dbReference>
<sequence>MQKLKSLLPNIPSHNQTPSPPPFHVSAVPGKGLGLLASRHLHRGDPIMSQTPVLLVHRAFLESPAPSDHHFSQRLLDSAVDALPDPTRSLFLSQLGHFGGRHRVTDILATNSFQTDIGGDEGGGHHYANYPEVSRFNHDCRPNVAFRVDRGLVHSTTAVRDVVAGEELGITYLDSFEPRAARRERALHAWGFECGCEQCRLTGEEGRESDARLEEIRRIEGLLGDWRTAGVTKEIVAKYVELFREERLEFSVAGAYTLAALNCNMLGEEVMAVEYARLAVEAGRVENGPEAGDVREMEALRRDPRGHFSWRKRVQ</sequence>
<keyword evidence="4" id="KW-1185">Reference proteome</keyword>
<dbReference type="Proteomes" id="UP001174691">
    <property type="component" value="Unassembled WGS sequence"/>
</dbReference>
<dbReference type="InterPro" id="IPR046341">
    <property type="entry name" value="SET_dom_sf"/>
</dbReference>
<evidence type="ECO:0000259" key="2">
    <source>
        <dbReference type="PROSITE" id="PS50280"/>
    </source>
</evidence>
<comment type="caution">
    <text evidence="3">The sequence shown here is derived from an EMBL/GenBank/DDBJ whole genome shotgun (WGS) entry which is preliminary data.</text>
</comment>
<dbReference type="EMBL" id="JANBVN010000119">
    <property type="protein sequence ID" value="KAJ9142806.1"/>
    <property type="molecule type" value="Genomic_DNA"/>
</dbReference>
<dbReference type="InterPro" id="IPR001214">
    <property type="entry name" value="SET_dom"/>
</dbReference>
<dbReference type="AlphaFoldDB" id="A0AA38RCM1"/>
<organism evidence="3 4">
    <name type="scientific">Coniochaeta hoffmannii</name>
    <dbReference type="NCBI Taxonomy" id="91930"/>
    <lineage>
        <taxon>Eukaryota</taxon>
        <taxon>Fungi</taxon>
        <taxon>Dikarya</taxon>
        <taxon>Ascomycota</taxon>
        <taxon>Pezizomycotina</taxon>
        <taxon>Sordariomycetes</taxon>
        <taxon>Sordariomycetidae</taxon>
        <taxon>Coniochaetales</taxon>
        <taxon>Coniochaetaceae</taxon>
        <taxon>Coniochaeta</taxon>
    </lineage>
</organism>
<feature type="region of interest" description="Disordered" evidence="1">
    <location>
        <begin position="1"/>
        <end position="23"/>
    </location>
</feature>
<gene>
    <name evidence="3" type="ORF">NKR19_g7110</name>
</gene>
<evidence type="ECO:0000256" key="1">
    <source>
        <dbReference type="SAM" id="MobiDB-lite"/>
    </source>
</evidence>
<name>A0AA38RCM1_9PEZI</name>
<protein>
    <submittedName>
        <fullName evidence="3">SET domain-containing protein</fullName>
    </submittedName>
</protein>
<accession>A0AA38RCM1</accession>
<evidence type="ECO:0000313" key="3">
    <source>
        <dbReference type="EMBL" id="KAJ9142806.1"/>
    </source>
</evidence>
<dbReference type="PANTHER" id="PTHR47332">
    <property type="entry name" value="SET DOMAIN-CONTAINING PROTEIN 5"/>
    <property type="match status" value="1"/>
</dbReference>
<proteinExistence type="predicted"/>
<dbReference type="PANTHER" id="PTHR47332:SF6">
    <property type="entry name" value="SET DOMAIN-CONTAINING PROTEIN"/>
    <property type="match status" value="1"/>
</dbReference>
<feature type="domain" description="SET" evidence="2">
    <location>
        <begin position="21"/>
        <end position="173"/>
    </location>
</feature>